<feature type="domain" description="F-box/LRR-repeat protein 15-like leucin rich repeat" evidence="1">
    <location>
        <begin position="198"/>
        <end position="316"/>
    </location>
</feature>
<dbReference type="Gene3D" id="3.80.10.10">
    <property type="entry name" value="Ribonuclease Inhibitor"/>
    <property type="match status" value="2"/>
</dbReference>
<gene>
    <name evidence="2" type="ORF">ACHHYP_17063</name>
</gene>
<dbReference type="OrthoDB" id="550575at2759"/>
<dbReference type="SMART" id="SM00367">
    <property type="entry name" value="LRR_CC"/>
    <property type="match status" value="4"/>
</dbReference>
<keyword evidence="3" id="KW-1185">Reference proteome</keyword>
<dbReference type="EMBL" id="JNBR01002859">
    <property type="protein sequence ID" value="OQR80914.1"/>
    <property type="molecule type" value="Genomic_DNA"/>
</dbReference>
<proteinExistence type="predicted"/>
<dbReference type="InterPro" id="IPR057207">
    <property type="entry name" value="FBXL15_LRR"/>
</dbReference>
<dbReference type="Proteomes" id="UP000243579">
    <property type="component" value="Unassembled WGS sequence"/>
</dbReference>
<protein>
    <recommendedName>
        <fullName evidence="1">F-box/LRR-repeat protein 15-like leucin rich repeat domain-containing protein</fullName>
    </recommendedName>
</protein>
<dbReference type="GO" id="GO:0019005">
    <property type="term" value="C:SCF ubiquitin ligase complex"/>
    <property type="evidence" value="ECO:0007669"/>
    <property type="project" value="TreeGrafter"/>
</dbReference>
<dbReference type="GO" id="GO:0031146">
    <property type="term" value="P:SCF-dependent proteasomal ubiquitin-dependent protein catabolic process"/>
    <property type="evidence" value="ECO:0007669"/>
    <property type="project" value="TreeGrafter"/>
</dbReference>
<sequence>MTSGSTDRFAALSSAALANVLSFLDVRDKVRFLSTSRANAAEPLTHRMLTFCGTCDDCMAKAQHLCTKSRERTWTCDVWSSVFTRFGHSIQELQLVGCDGIEPRVFESPQAIAMLQSVSVLRLDRCNNLPIKAIALIAQHCNRLRELRLHDLAIDDETVAACISANASTLRVVDLKGCHAITGACLRALEGTLVDDVSLQGCHNVAMAELEAIAPACGQLKRLNLRFLHKVSDCVVATLVSHMPLLEDVNLRYCYKMTDAAVASLCDLAPKLRSLNLSQCWRITDAAIWRIAQSLSLLKELRLWGCMKLTSASVVACLTLPSLTLVDIRSRDKLEAVIGGFSTVKHVMESHRSTLLKWEQSGDTVGVYCRKAFAPQTTNIPQPCV</sequence>
<dbReference type="PANTHER" id="PTHR13318">
    <property type="entry name" value="PARTNER OF PAIRED, ISOFORM B-RELATED"/>
    <property type="match status" value="1"/>
</dbReference>
<evidence type="ECO:0000259" key="1">
    <source>
        <dbReference type="Pfam" id="PF25372"/>
    </source>
</evidence>
<dbReference type="SUPFAM" id="SSF52047">
    <property type="entry name" value="RNI-like"/>
    <property type="match status" value="1"/>
</dbReference>
<dbReference type="InterPro" id="IPR006553">
    <property type="entry name" value="Leu-rich_rpt_Cys-con_subtyp"/>
</dbReference>
<reference evidence="2 3" key="1">
    <citation type="journal article" date="2014" name="Genome Biol. Evol.">
        <title>The secreted proteins of Achlya hypogyna and Thraustotheca clavata identify the ancestral oomycete secretome and reveal gene acquisitions by horizontal gene transfer.</title>
        <authorList>
            <person name="Misner I."/>
            <person name="Blouin N."/>
            <person name="Leonard G."/>
            <person name="Richards T.A."/>
            <person name="Lane C.E."/>
        </authorList>
    </citation>
    <scope>NUCLEOTIDE SEQUENCE [LARGE SCALE GENOMIC DNA]</scope>
    <source>
        <strain evidence="2 3">ATCC 48635</strain>
    </source>
</reference>
<comment type="caution">
    <text evidence="2">The sequence shown here is derived from an EMBL/GenBank/DDBJ whole genome shotgun (WGS) entry which is preliminary data.</text>
</comment>
<organism evidence="2 3">
    <name type="scientific">Achlya hypogyna</name>
    <name type="common">Oomycete</name>
    <name type="synonym">Protoachlya hypogyna</name>
    <dbReference type="NCBI Taxonomy" id="1202772"/>
    <lineage>
        <taxon>Eukaryota</taxon>
        <taxon>Sar</taxon>
        <taxon>Stramenopiles</taxon>
        <taxon>Oomycota</taxon>
        <taxon>Saprolegniomycetes</taxon>
        <taxon>Saprolegniales</taxon>
        <taxon>Achlyaceae</taxon>
        <taxon>Achlya</taxon>
    </lineage>
</organism>
<dbReference type="Pfam" id="PF25372">
    <property type="entry name" value="DUF7885"/>
    <property type="match status" value="1"/>
</dbReference>
<dbReference type="AlphaFoldDB" id="A0A1V9Y5C4"/>
<dbReference type="InterPro" id="IPR032675">
    <property type="entry name" value="LRR_dom_sf"/>
</dbReference>
<evidence type="ECO:0000313" key="3">
    <source>
        <dbReference type="Proteomes" id="UP000243579"/>
    </source>
</evidence>
<accession>A0A1V9Y5C4</accession>
<name>A0A1V9Y5C4_ACHHY</name>
<evidence type="ECO:0000313" key="2">
    <source>
        <dbReference type="EMBL" id="OQR80914.1"/>
    </source>
</evidence>
<dbReference type="STRING" id="1202772.A0A1V9Y5C4"/>